<sequence>VNQQRIVELTLLLLAAFITCATVAIAAVGDQVEITWRVAPYLAALLILWAVAHVTLRQRAPTANGILFPIAALLQGLGFALMVRIDPSLAARQTTWALIGVVGFFVVVVGIRGIHQLRIVRIPLGIAGVLLVFLPLISDSDPSDSEISLALQLGPLHVVPGELGKLLLIIFFAGWLADHRTQNTAEFWGETLRIEGDRSRFIPLLGGWLITSAVLIFQSDVGSAAVTFAVFISMWWVAVGRRTDLVLSLGAITATAVLAAVSVPELQNRLTAWIDPWSNPELGAAITRSSFALAGGGLTGTGPGAGNAEWVPGVTDHFAFVPVGEELGFFGAAAVISGYLLLAGMGLRIATKARREFDGVLAIGIAVFLGSQAWASVATTLRLLPPSAMSLPFISINGSALLTWNLALALLLKISETVPEASDQTTVLPGIKLEAERQS</sequence>
<proteinExistence type="predicted"/>
<feature type="transmembrane region" description="Helical" evidence="6">
    <location>
        <begin position="389"/>
        <end position="412"/>
    </location>
</feature>
<evidence type="ECO:0008006" key="8">
    <source>
        <dbReference type="Google" id="ProtNLM"/>
    </source>
</evidence>
<keyword evidence="5 6" id="KW-0472">Membrane</keyword>
<protein>
    <recommendedName>
        <fullName evidence="8">Cell division protein FtsW</fullName>
    </recommendedName>
</protein>
<accession>A0A381PVA6</accession>
<feature type="transmembrane region" description="Helical" evidence="6">
    <location>
        <begin position="119"/>
        <end position="138"/>
    </location>
</feature>
<dbReference type="GO" id="GO:0032153">
    <property type="term" value="C:cell division site"/>
    <property type="evidence" value="ECO:0007669"/>
    <property type="project" value="TreeGrafter"/>
</dbReference>
<feature type="transmembrane region" description="Helical" evidence="6">
    <location>
        <begin position="158"/>
        <end position="177"/>
    </location>
</feature>
<dbReference type="PANTHER" id="PTHR30474">
    <property type="entry name" value="CELL CYCLE PROTEIN"/>
    <property type="match status" value="1"/>
</dbReference>
<dbReference type="GO" id="GO:0008360">
    <property type="term" value="P:regulation of cell shape"/>
    <property type="evidence" value="ECO:0007669"/>
    <property type="project" value="UniProtKB-KW"/>
</dbReference>
<dbReference type="EMBL" id="UINC01001060">
    <property type="protein sequence ID" value="SUZ69353.1"/>
    <property type="molecule type" value="Genomic_DNA"/>
</dbReference>
<evidence type="ECO:0000256" key="1">
    <source>
        <dbReference type="ARBA" id="ARBA00004141"/>
    </source>
</evidence>
<feature type="transmembrane region" description="Helical" evidence="6">
    <location>
        <begin position="95"/>
        <end position="112"/>
    </location>
</feature>
<feature type="transmembrane region" description="Helical" evidence="6">
    <location>
        <begin position="327"/>
        <end position="347"/>
    </location>
</feature>
<feature type="transmembrane region" description="Helical" evidence="6">
    <location>
        <begin position="359"/>
        <end position="377"/>
    </location>
</feature>
<keyword evidence="3" id="KW-0133">Cell shape</keyword>
<feature type="non-terminal residue" evidence="7">
    <location>
        <position position="1"/>
    </location>
</feature>
<feature type="transmembrane region" description="Helical" evidence="6">
    <location>
        <begin position="198"/>
        <end position="216"/>
    </location>
</feature>
<feature type="transmembrane region" description="Helical" evidence="6">
    <location>
        <begin position="66"/>
        <end position="83"/>
    </location>
</feature>
<organism evidence="7">
    <name type="scientific">marine metagenome</name>
    <dbReference type="NCBI Taxonomy" id="408172"/>
    <lineage>
        <taxon>unclassified sequences</taxon>
        <taxon>metagenomes</taxon>
        <taxon>ecological metagenomes</taxon>
    </lineage>
</organism>
<dbReference type="GO" id="GO:0015648">
    <property type="term" value="F:lipid-linked peptidoglycan transporter activity"/>
    <property type="evidence" value="ECO:0007669"/>
    <property type="project" value="TreeGrafter"/>
</dbReference>
<dbReference type="GO" id="GO:0005886">
    <property type="term" value="C:plasma membrane"/>
    <property type="evidence" value="ECO:0007669"/>
    <property type="project" value="TreeGrafter"/>
</dbReference>
<feature type="transmembrane region" description="Helical" evidence="6">
    <location>
        <begin position="7"/>
        <end position="28"/>
    </location>
</feature>
<evidence type="ECO:0000313" key="7">
    <source>
        <dbReference type="EMBL" id="SUZ69353.1"/>
    </source>
</evidence>
<evidence type="ECO:0000256" key="3">
    <source>
        <dbReference type="ARBA" id="ARBA00022960"/>
    </source>
</evidence>
<evidence type="ECO:0000256" key="6">
    <source>
        <dbReference type="SAM" id="Phobius"/>
    </source>
</evidence>
<name>A0A381PVA6_9ZZZZ</name>
<dbReference type="AlphaFoldDB" id="A0A381PVA6"/>
<evidence type="ECO:0000256" key="5">
    <source>
        <dbReference type="ARBA" id="ARBA00023136"/>
    </source>
</evidence>
<feature type="transmembrane region" description="Helical" evidence="6">
    <location>
        <begin position="222"/>
        <end position="238"/>
    </location>
</feature>
<evidence type="ECO:0000256" key="4">
    <source>
        <dbReference type="ARBA" id="ARBA00022989"/>
    </source>
</evidence>
<feature type="transmembrane region" description="Helical" evidence="6">
    <location>
        <begin position="34"/>
        <end position="54"/>
    </location>
</feature>
<feature type="transmembrane region" description="Helical" evidence="6">
    <location>
        <begin position="245"/>
        <end position="263"/>
    </location>
</feature>
<comment type="subcellular location">
    <subcellularLocation>
        <location evidence="1">Membrane</location>
        <topology evidence="1">Multi-pass membrane protein</topology>
    </subcellularLocation>
</comment>
<dbReference type="InterPro" id="IPR001182">
    <property type="entry name" value="FtsW/RodA"/>
</dbReference>
<evidence type="ECO:0000256" key="2">
    <source>
        <dbReference type="ARBA" id="ARBA00022692"/>
    </source>
</evidence>
<keyword evidence="4 6" id="KW-1133">Transmembrane helix</keyword>
<keyword evidence="2 6" id="KW-0812">Transmembrane</keyword>
<dbReference type="GO" id="GO:0051301">
    <property type="term" value="P:cell division"/>
    <property type="evidence" value="ECO:0007669"/>
    <property type="project" value="InterPro"/>
</dbReference>
<dbReference type="PANTHER" id="PTHR30474:SF3">
    <property type="entry name" value="PEPTIDOGLYCAN GLYCOSYLTRANSFERASE RODA"/>
    <property type="match status" value="1"/>
</dbReference>
<gene>
    <name evidence="7" type="ORF">METZ01_LOCUS22207</name>
</gene>
<reference evidence="7" key="1">
    <citation type="submission" date="2018-05" db="EMBL/GenBank/DDBJ databases">
        <authorList>
            <person name="Lanie J.A."/>
            <person name="Ng W.-L."/>
            <person name="Kazmierczak K.M."/>
            <person name="Andrzejewski T.M."/>
            <person name="Davidsen T.M."/>
            <person name="Wayne K.J."/>
            <person name="Tettelin H."/>
            <person name="Glass J.I."/>
            <person name="Rusch D."/>
            <person name="Podicherti R."/>
            <person name="Tsui H.-C.T."/>
            <person name="Winkler M.E."/>
        </authorList>
    </citation>
    <scope>NUCLEOTIDE SEQUENCE</scope>
</reference>
<dbReference type="Pfam" id="PF01098">
    <property type="entry name" value="FTSW_RODA_SPOVE"/>
    <property type="match status" value="1"/>
</dbReference>